<organism evidence="2 3">
    <name type="scientific">Brachionus plicatilis</name>
    <name type="common">Marine rotifer</name>
    <name type="synonym">Brachionus muelleri</name>
    <dbReference type="NCBI Taxonomy" id="10195"/>
    <lineage>
        <taxon>Eukaryota</taxon>
        <taxon>Metazoa</taxon>
        <taxon>Spiralia</taxon>
        <taxon>Gnathifera</taxon>
        <taxon>Rotifera</taxon>
        <taxon>Eurotatoria</taxon>
        <taxon>Monogononta</taxon>
        <taxon>Pseudotrocha</taxon>
        <taxon>Ploima</taxon>
        <taxon>Brachionidae</taxon>
        <taxon>Brachionus</taxon>
    </lineage>
</organism>
<dbReference type="OrthoDB" id="3176171at2759"/>
<name>A0A3M7T3Q0_BRAPC</name>
<dbReference type="EMBL" id="REGN01000358">
    <property type="protein sequence ID" value="RNA42519.1"/>
    <property type="molecule type" value="Genomic_DNA"/>
</dbReference>
<gene>
    <name evidence="2" type="ORF">BpHYR1_005911</name>
</gene>
<sequence>MRRYSYEFDAWYNETYLSSGLYKDHEGNFGSGVFKQYEDAIEKFERMQIENMSSDLESVPYNTARNRTDKRKIYNDTMERSTHHYVSSAGFSSSANPHTYQLGTPMRKIANPPPGKLTVS</sequence>
<evidence type="ECO:0000313" key="2">
    <source>
        <dbReference type="EMBL" id="RNA42519.1"/>
    </source>
</evidence>
<accession>A0A3M7T3Q0</accession>
<evidence type="ECO:0000313" key="3">
    <source>
        <dbReference type="Proteomes" id="UP000276133"/>
    </source>
</evidence>
<dbReference type="AlphaFoldDB" id="A0A3M7T3Q0"/>
<feature type="compositionally biased region" description="Polar residues" evidence="1">
    <location>
        <begin position="89"/>
        <end position="102"/>
    </location>
</feature>
<proteinExistence type="predicted"/>
<dbReference type="Proteomes" id="UP000276133">
    <property type="component" value="Unassembled WGS sequence"/>
</dbReference>
<comment type="caution">
    <text evidence="2">The sequence shown here is derived from an EMBL/GenBank/DDBJ whole genome shotgun (WGS) entry which is preliminary data.</text>
</comment>
<feature type="region of interest" description="Disordered" evidence="1">
    <location>
        <begin position="85"/>
        <end position="120"/>
    </location>
</feature>
<keyword evidence="3" id="KW-1185">Reference proteome</keyword>
<feature type="compositionally biased region" description="Pro residues" evidence="1">
    <location>
        <begin position="111"/>
        <end position="120"/>
    </location>
</feature>
<evidence type="ECO:0000256" key="1">
    <source>
        <dbReference type="SAM" id="MobiDB-lite"/>
    </source>
</evidence>
<protein>
    <submittedName>
        <fullName evidence="2">Kinesin KIF9 isoform X3</fullName>
    </submittedName>
</protein>
<reference evidence="2 3" key="1">
    <citation type="journal article" date="2018" name="Sci. Rep.">
        <title>Genomic signatures of local adaptation to the degree of environmental predictability in rotifers.</title>
        <authorList>
            <person name="Franch-Gras L."/>
            <person name="Hahn C."/>
            <person name="Garcia-Roger E.M."/>
            <person name="Carmona M.J."/>
            <person name="Serra M."/>
            <person name="Gomez A."/>
        </authorList>
    </citation>
    <scope>NUCLEOTIDE SEQUENCE [LARGE SCALE GENOMIC DNA]</scope>
    <source>
        <strain evidence="2">HYR1</strain>
    </source>
</reference>